<feature type="transmembrane region" description="Helical" evidence="2">
    <location>
        <begin position="268"/>
        <end position="287"/>
    </location>
</feature>
<dbReference type="InterPro" id="IPR045782">
    <property type="entry name" value="TrbL_3"/>
</dbReference>
<feature type="transmembrane region" description="Helical" evidence="2">
    <location>
        <begin position="107"/>
        <end position="129"/>
    </location>
</feature>
<evidence type="ECO:0000313" key="3">
    <source>
        <dbReference type="EMBL" id="TDW18284.1"/>
    </source>
</evidence>
<feature type="region of interest" description="Disordered" evidence="1">
    <location>
        <begin position="384"/>
        <end position="454"/>
    </location>
</feature>
<dbReference type="OrthoDB" id="3694109at2"/>
<reference evidence="3 4" key="1">
    <citation type="submission" date="2019-03" db="EMBL/GenBank/DDBJ databases">
        <title>Genomic Encyclopedia of Type Strains, Phase III (KMG-III): the genomes of soil and plant-associated and newly described type strains.</title>
        <authorList>
            <person name="Whitman W."/>
        </authorList>
    </citation>
    <scope>NUCLEOTIDE SEQUENCE [LARGE SCALE GENOMIC DNA]</scope>
    <source>
        <strain evidence="3 4">VKM Ac-2570</strain>
    </source>
</reference>
<dbReference type="EMBL" id="SODF01000002">
    <property type="protein sequence ID" value="TDW18284.1"/>
    <property type="molecule type" value="Genomic_DNA"/>
</dbReference>
<feature type="compositionally biased region" description="Gly residues" evidence="1">
    <location>
        <begin position="326"/>
        <end position="352"/>
    </location>
</feature>
<accession>A0A4V3G7C4</accession>
<dbReference type="AlphaFoldDB" id="A0A4V3G7C4"/>
<protein>
    <submittedName>
        <fullName evidence="3">TrbL/VirB6 plasmid conjugal transfer protein</fullName>
    </submittedName>
</protein>
<keyword evidence="2" id="KW-0812">Transmembrane</keyword>
<feature type="compositionally biased region" description="Gly residues" evidence="1">
    <location>
        <begin position="432"/>
        <end position="454"/>
    </location>
</feature>
<evidence type="ECO:0000313" key="4">
    <source>
        <dbReference type="Proteomes" id="UP000295447"/>
    </source>
</evidence>
<evidence type="ECO:0000256" key="1">
    <source>
        <dbReference type="SAM" id="MobiDB-lite"/>
    </source>
</evidence>
<keyword evidence="2" id="KW-1133">Transmembrane helix</keyword>
<dbReference type="Proteomes" id="UP000295447">
    <property type="component" value="Unassembled WGS sequence"/>
</dbReference>
<dbReference type="Pfam" id="PF19590">
    <property type="entry name" value="TrbL_3"/>
    <property type="match status" value="1"/>
</dbReference>
<gene>
    <name evidence="3" type="ORF">EV650_4868</name>
</gene>
<keyword evidence="2" id="KW-0472">Membrane</keyword>
<feature type="compositionally biased region" description="Gly residues" evidence="1">
    <location>
        <begin position="405"/>
        <end position="422"/>
    </location>
</feature>
<feature type="region of interest" description="Disordered" evidence="1">
    <location>
        <begin position="326"/>
        <end position="354"/>
    </location>
</feature>
<comment type="caution">
    <text evidence="3">The sequence shown here is derived from an EMBL/GenBank/DDBJ whole genome shotgun (WGS) entry which is preliminary data.</text>
</comment>
<feature type="transmembrane region" description="Helical" evidence="2">
    <location>
        <begin position="76"/>
        <end position="95"/>
    </location>
</feature>
<feature type="transmembrane region" description="Helical" evidence="2">
    <location>
        <begin position="226"/>
        <end position="248"/>
    </location>
</feature>
<evidence type="ECO:0000256" key="2">
    <source>
        <dbReference type="SAM" id="Phobius"/>
    </source>
</evidence>
<keyword evidence="4" id="KW-1185">Reference proteome</keyword>
<feature type="transmembrane region" description="Helical" evidence="2">
    <location>
        <begin position="135"/>
        <end position="157"/>
    </location>
</feature>
<feature type="transmembrane region" description="Helical" evidence="2">
    <location>
        <begin position="169"/>
        <end position="188"/>
    </location>
</feature>
<proteinExistence type="predicted"/>
<dbReference type="GO" id="GO:0030255">
    <property type="term" value="P:protein secretion by the type IV secretion system"/>
    <property type="evidence" value="ECO:0007669"/>
    <property type="project" value="InterPro"/>
</dbReference>
<feature type="transmembrane region" description="Helical" evidence="2">
    <location>
        <begin position="194"/>
        <end position="214"/>
    </location>
</feature>
<name>A0A4V3G7C4_9ACTN</name>
<sequence length="454" mass="44165">MCGPMDMKCHVVDAVQSLTNGWFQNANKMSADFFSTALNSLATFWVKPKTPVALATPNDDGTWTNSGTVQFVHDKTLALTLTIFSLAIVIAGLRMAWERRARPLQELLKAMLTFVVVCGCGTAAVQVMVEWSDAFSVDVVTSALGGDSFSTAVMNLMSAQNDRGSTAGITSYVMLILLAQMATFASLIQIVLMLIRSAMLVILGATLPLAAAATNTEVGKAWFKKYCAWTLGFIAYKPAAALIYAAAIKLKDEDMLGSGSGLTQSLTALMMMMLAILAMPALLRFAVPVTAAVGGGSAGMGAVGPDVGGMATGALNVGSSGGGRGVGGGSGGGGGAAATSGGGPSGAGGGAATGAKMAGGAALGPVGIAATAARKAAGAFAGAASHSAGESGGGGGSGSFAPRPSGGGGGGRSTGGGSGGGRPKSAGSSSSGSGGKTPAGAGVGGGTGGPSGNW</sequence>
<organism evidence="3 4">
    <name type="scientific">Kribbella kalugense</name>
    <dbReference type="NCBI Taxonomy" id="2512221"/>
    <lineage>
        <taxon>Bacteria</taxon>
        <taxon>Bacillati</taxon>
        <taxon>Actinomycetota</taxon>
        <taxon>Actinomycetes</taxon>
        <taxon>Propionibacteriales</taxon>
        <taxon>Kribbellaceae</taxon>
        <taxon>Kribbella</taxon>
    </lineage>
</organism>